<dbReference type="Proteomes" id="UP000272400">
    <property type="component" value="Unassembled WGS sequence"/>
</dbReference>
<evidence type="ECO:0000313" key="3">
    <source>
        <dbReference type="Proteomes" id="UP000272400"/>
    </source>
</evidence>
<sequence length="195" mass="19981">MWRMVGAVLVVVLGAGGCGSVTMDEETVARLTEQGVDPDLIFLVEVPGFDAAEQSMGPVGDDGFGMSYTSESRPGAIAHLRAEKTAFDDARCTAIPISDADPAVPVECASEATGWYRTSGGFHEYVLPLDPGGHLRLSAPVDALSAADLRASLLAAESLAGVTILTTPRPVPSITRGDLPSVGDGAPDNSVGEGG</sequence>
<name>A0A3N1CXL2_9ACTN</name>
<dbReference type="AlphaFoldDB" id="A0A3N1CXL2"/>
<proteinExistence type="predicted"/>
<dbReference type="PROSITE" id="PS51257">
    <property type="entry name" value="PROKAR_LIPOPROTEIN"/>
    <property type="match status" value="1"/>
</dbReference>
<evidence type="ECO:0000256" key="1">
    <source>
        <dbReference type="SAM" id="MobiDB-lite"/>
    </source>
</evidence>
<feature type="region of interest" description="Disordered" evidence="1">
    <location>
        <begin position="170"/>
        <end position="195"/>
    </location>
</feature>
<accession>A0A3N1CXL2</accession>
<keyword evidence="3" id="KW-1185">Reference proteome</keyword>
<dbReference type="EMBL" id="RJKE01000001">
    <property type="protein sequence ID" value="ROO86040.1"/>
    <property type="molecule type" value="Genomic_DNA"/>
</dbReference>
<gene>
    <name evidence="2" type="ORF">EDD29_3601</name>
</gene>
<reference evidence="2 3" key="1">
    <citation type="submission" date="2018-11" db="EMBL/GenBank/DDBJ databases">
        <title>Sequencing the genomes of 1000 actinobacteria strains.</title>
        <authorList>
            <person name="Klenk H.-P."/>
        </authorList>
    </citation>
    <scope>NUCLEOTIDE SEQUENCE [LARGE SCALE GENOMIC DNA]</scope>
    <source>
        <strain evidence="2 3">DSM 44254</strain>
    </source>
</reference>
<protein>
    <submittedName>
        <fullName evidence="2">Uncharacterized protein</fullName>
    </submittedName>
</protein>
<comment type="caution">
    <text evidence="2">The sequence shown here is derived from an EMBL/GenBank/DDBJ whole genome shotgun (WGS) entry which is preliminary data.</text>
</comment>
<evidence type="ECO:0000313" key="2">
    <source>
        <dbReference type="EMBL" id="ROO86040.1"/>
    </source>
</evidence>
<organism evidence="2 3">
    <name type="scientific">Actinocorallia herbida</name>
    <dbReference type="NCBI Taxonomy" id="58109"/>
    <lineage>
        <taxon>Bacteria</taxon>
        <taxon>Bacillati</taxon>
        <taxon>Actinomycetota</taxon>
        <taxon>Actinomycetes</taxon>
        <taxon>Streptosporangiales</taxon>
        <taxon>Thermomonosporaceae</taxon>
        <taxon>Actinocorallia</taxon>
    </lineage>
</organism>